<gene>
    <name evidence="1" type="ORF">N425_03040</name>
</gene>
<dbReference type="PATRIC" id="fig|1411148.3.peg.376"/>
<evidence type="ECO:0000313" key="2">
    <source>
        <dbReference type="Proteomes" id="UP000018837"/>
    </source>
</evidence>
<sequence>MAKKKKAAATQARKEEEARRYNVYKKRVFNLLRELGYSEAIQYIDRSMLRVLYSARPTLLRINAADMTIFNKEDLDIIKSEFYYYMDFDKMPFTLREGEKRTISALDFYDIWMPLSLYLLREPKYPEDKIYARIVDIIEAGGFSMRGINNPYEFSAEFDRVLVRMEYQYTSTLMTYIFQLSNPCMHLLWFKKRNFEMLRNRVGRTVDFSSCKPQSIWGTDRKGERRLLFRVGFPDILNDGLRWLSACIPHNPYIPELDPDRPYDVYIQEHAIKRMFERVDGLSPNVVNTYMNFCFTSFDVDWYKGSLLISFSVFSFRVGYFFADFTRDRKIVIRTFYFITYDHTPEGEILSSYAGLKALDKRYLCIDRLSTFFASKIDQRSRLASLFREAGCEHLLRLNEMRELADREEKLTSISNEFIEKYLSSLDDDV</sequence>
<protein>
    <submittedName>
        <fullName evidence="1">Uncharacterized protein</fullName>
    </submittedName>
</protein>
<proteinExistence type="predicted"/>
<organism evidence="1 2">
    <name type="scientific">Tannerella sp. oral taxon BU063 isolate Cell 2</name>
    <dbReference type="NCBI Taxonomy" id="1411148"/>
    <lineage>
        <taxon>Bacteria</taxon>
        <taxon>Pseudomonadati</taxon>
        <taxon>Bacteroidota</taxon>
        <taxon>Bacteroidia</taxon>
        <taxon>Bacteroidales</taxon>
        <taxon>Tannerellaceae</taxon>
        <taxon>Tannerella</taxon>
    </lineage>
</organism>
<reference evidence="1 2" key="1">
    <citation type="submission" date="2013-11" db="EMBL/GenBank/DDBJ databases">
        <title>Single cell genomics of uncultured Tannerella BU063 (oral taxon 286).</title>
        <authorList>
            <person name="Beall C.J."/>
            <person name="Campbell A.G."/>
            <person name="Griffen A.L."/>
            <person name="Podar M."/>
            <person name="Leys E.J."/>
        </authorList>
    </citation>
    <scope>NUCLEOTIDE SEQUENCE [LARGE SCALE GENOMIC DNA]</scope>
    <source>
        <strain evidence="1">Cell 2</strain>
    </source>
</reference>
<dbReference type="Proteomes" id="UP000018837">
    <property type="component" value="Unassembled WGS sequence"/>
</dbReference>
<name>W2C6D6_9BACT</name>
<dbReference type="AlphaFoldDB" id="W2C6D6"/>
<evidence type="ECO:0000313" key="1">
    <source>
        <dbReference type="EMBL" id="ETK02705.1"/>
    </source>
</evidence>
<accession>W2C6D6</accession>
<dbReference type="EMBL" id="AYUF01000311">
    <property type="protein sequence ID" value="ETK02705.1"/>
    <property type="molecule type" value="Genomic_DNA"/>
</dbReference>
<comment type="caution">
    <text evidence="1">The sequence shown here is derived from an EMBL/GenBank/DDBJ whole genome shotgun (WGS) entry which is preliminary data.</text>
</comment>